<dbReference type="InterPro" id="IPR041466">
    <property type="entry name" value="Dynein_AAA5_ext"/>
</dbReference>
<dbReference type="FunFam" id="3.40.50.300:FF:000049">
    <property type="entry name" value="Dynein, axonemal, heavy chain 5"/>
    <property type="match status" value="1"/>
</dbReference>
<dbReference type="Gene3D" id="3.10.490.20">
    <property type="match status" value="1"/>
</dbReference>
<keyword evidence="4" id="KW-0493">Microtubule</keyword>
<keyword evidence="13" id="KW-0966">Cell projection</keyword>
<dbReference type="FunFam" id="3.10.490.20:FF:000006">
    <property type="entry name" value="Dynein axonemal heavy chain 10"/>
    <property type="match status" value="1"/>
</dbReference>
<dbReference type="GO" id="GO:0005524">
    <property type="term" value="F:ATP binding"/>
    <property type="evidence" value="ECO:0007669"/>
    <property type="project" value="UniProtKB-KW"/>
</dbReference>
<reference evidence="16 17" key="1">
    <citation type="journal article" date="2008" name="Nature">
        <title>The genome of the choanoflagellate Monosiga brevicollis and the origin of metazoans.</title>
        <authorList>
            <consortium name="JGI Sequencing"/>
            <person name="King N."/>
            <person name="Westbrook M.J."/>
            <person name="Young S.L."/>
            <person name="Kuo A."/>
            <person name="Abedin M."/>
            <person name="Chapman J."/>
            <person name="Fairclough S."/>
            <person name="Hellsten U."/>
            <person name="Isogai Y."/>
            <person name="Letunic I."/>
            <person name="Marr M."/>
            <person name="Pincus D."/>
            <person name="Putnam N."/>
            <person name="Rokas A."/>
            <person name="Wright K.J."/>
            <person name="Zuzow R."/>
            <person name="Dirks W."/>
            <person name="Good M."/>
            <person name="Goodstein D."/>
            <person name="Lemons D."/>
            <person name="Li W."/>
            <person name="Lyons J.B."/>
            <person name="Morris A."/>
            <person name="Nichols S."/>
            <person name="Richter D.J."/>
            <person name="Salamov A."/>
            <person name="Bork P."/>
            <person name="Lim W.A."/>
            <person name="Manning G."/>
            <person name="Miller W.T."/>
            <person name="McGinnis W."/>
            <person name="Shapiro H."/>
            <person name="Tjian R."/>
            <person name="Grigoriev I.V."/>
            <person name="Rokhsar D."/>
        </authorList>
    </citation>
    <scope>NUCLEOTIDE SEQUENCE [LARGE SCALE GENOMIC DNA]</scope>
    <source>
        <strain evidence="17">MX1 / ATCC 50154</strain>
    </source>
</reference>
<feature type="coiled-coil region" evidence="14">
    <location>
        <begin position="2159"/>
        <end position="2218"/>
    </location>
</feature>
<dbReference type="InterPro" id="IPR041228">
    <property type="entry name" value="Dynein_C"/>
</dbReference>
<dbReference type="InterPro" id="IPR043157">
    <property type="entry name" value="Dynein_AAA1S"/>
</dbReference>
<evidence type="ECO:0000256" key="2">
    <source>
        <dbReference type="ARBA" id="ARBA00008887"/>
    </source>
</evidence>
<dbReference type="GO" id="GO:0045505">
    <property type="term" value="F:dynein intermediate chain binding"/>
    <property type="evidence" value="ECO:0000318"/>
    <property type="project" value="GO_Central"/>
</dbReference>
<dbReference type="FunFam" id="1.20.920.30:FF:000007">
    <property type="entry name" value="Dynein axonemal heavy chain 10"/>
    <property type="match status" value="1"/>
</dbReference>
<evidence type="ECO:0000256" key="5">
    <source>
        <dbReference type="ARBA" id="ARBA00022737"/>
    </source>
</evidence>
<keyword evidence="9 14" id="KW-0175">Coiled coil</keyword>
<keyword evidence="5" id="KW-0677">Repeat</keyword>
<dbReference type="Gene3D" id="1.20.920.30">
    <property type="match status" value="1"/>
</dbReference>
<dbReference type="Pfam" id="PF18198">
    <property type="entry name" value="AAA_lid_11"/>
    <property type="match status" value="1"/>
</dbReference>
<dbReference type="Pfam" id="PF08393">
    <property type="entry name" value="DHC_N2"/>
    <property type="match status" value="1"/>
</dbReference>
<dbReference type="OMA" id="MACCIAL"/>
<evidence type="ECO:0000256" key="7">
    <source>
        <dbReference type="ARBA" id="ARBA00022840"/>
    </source>
</evidence>
<feature type="coiled-coil region" evidence="14">
    <location>
        <begin position="1849"/>
        <end position="1932"/>
    </location>
</feature>
<dbReference type="SMART" id="SM00382">
    <property type="entry name" value="AAA"/>
    <property type="match status" value="3"/>
</dbReference>
<dbReference type="Pfam" id="PF03028">
    <property type="entry name" value="Dynein_heavy"/>
    <property type="match status" value="1"/>
</dbReference>
<dbReference type="Gene3D" id="3.20.180.20">
    <property type="entry name" value="Dynein heavy chain, N-terminal domain 2"/>
    <property type="match status" value="1"/>
</dbReference>
<dbReference type="GO" id="GO:0051959">
    <property type="term" value="F:dynein light intermediate chain binding"/>
    <property type="evidence" value="ECO:0000318"/>
    <property type="project" value="GO_Central"/>
</dbReference>
<dbReference type="Gene3D" id="6.10.140.1060">
    <property type="match status" value="1"/>
</dbReference>
<evidence type="ECO:0000256" key="12">
    <source>
        <dbReference type="ARBA" id="ARBA00023212"/>
    </source>
</evidence>
<dbReference type="Gene3D" id="3.40.50.300">
    <property type="entry name" value="P-loop containing nucleotide triphosphate hydrolases"/>
    <property type="match status" value="5"/>
</dbReference>
<dbReference type="GeneID" id="5895887"/>
<dbReference type="FunFam" id="1.10.8.710:FF:000002">
    <property type="entry name" value="dynein heavy chain 17, axonemal"/>
    <property type="match status" value="1"/>
</dbReference>
<dbReference type="InterPro" id="IPR042219">
    <property type="entry name" value="AAA_lid_11_sf"/>
</dbReference>
<dbReference type="Gene3D" id="1.20.58.1120">
    <property type="match status" value="1"/>
</dbReference>
<dbReference type="KEGG" id="mbr:MONBRDRAFT_39235"/>
<keyword evidence="17" id="KW-1185">Reference proteome</keyword>
<dbReference type="InterPro" id="IPR043160">
    <property type="entry name" value="Dynein_C_barrel"/>
</dbReference>
<dbReference type="Gene3D" id="1.20.1270.280">
    <property type="match status" value="1"/>
</dbReference>
<keyword evidence="3" id="KW-0963">Cytoplasm</keyword>
<dbReference type="GO" id="GO:0005930">
    <property type="term" value="C:axoneme"/>
    <property type="evidence" value="ECO:0007669"/>
    <property type="project" value="UniProtKB-SubCell"/>
</dbReference>
<dbReference type="InterPro" id="IPR035706">
    <property type="entry name" value="AAA_9"/>
</dbReference>
<evidence type="ECO:0000256" key="6">
    <source>
        <dbReference type="ARBA" id="ARBA00022741"/>
    </source>
</evidence>
<dbReference type="InterPro" id="IPR042222">
    <property type="entry name" value="Dynein_2_N"/>
</dbReference>
<feature type="domain" description="AAA+ ATPase" evidence="15">
    <location>
        <begin position="689"/>
        <end position="837"/>
    </location>
</feature>
<dbReference type="Gene3D" id="1.20.140.100">
    <property type="entry name" value="Dynein heavy chain, N-terminal domain 2"/>
    <property type="match status" value="1"/>
</dbReference>
<keyword evidence="12" id="KW-0206">Cytoskeleton</keyword>
<dbReference type="Pfam" id="PF17857">
    <property type="entry name" value="AAA_lid_1"/>
    <property type="match status" value="1"/>
</dbReference>
<dbReference type="FunFam" id="1.20.920.20:FF:000008">
    <property type="entry name" value="Dynein heavy chain 10, axonemal"/>
    <property type="match status" value="1"/>
</dbReference>
<dbReference type="FunFam" id="1.10.472.130:FF:000010">
    <property type="entry name" value="Dynein axonemal heavy chain 10"/>
    <property type="match status" value="1"/>
</dbReference>
<dbReference type="GO" id="GO:0005874">
    <property type="term" value="C:microtubule"/>
    <property type="evidence" value="ECO:0007669"/>
    <property type="project" value="UniProtKB-KW"/>
</dbReference>
<feature type="domain" description="AAA+ ATPase" evidence="15">
    <location>
        <begin position="1028"/>
        <end position="1176"/>
    </location>
</feature>
<dbReference type="InterPro" id="IPR004273">
    <property type="entry name" value="Dynein_heavy_D6_P-loop"/>
</dbReference>
<dbReference type="Gene3D" id="1.10.8.710">
    <property type="match status" value="1"/>
</dbReference>
<comment type="subcellular location">
    <subcellularLocation>
        <location evidence="1">Cytoplasm</location>
        <location evidence="1">Cytoskeleton</location>
        <location evidence="1">Cilium axoneme</location>
    </subcellularLocation>
</comment>
<dbReference type="Gene3D" id="1.10.8.720">
    <property type="entry name" value="Region D6 of dynein motor"/>
    <property type="match status" value="1"/>
</dbReference>
<dbReference type="Gene3D" id="1.10.472.130">
    <property type="match status" value="1"/>
</dbReference>
<dbReference type="Pfam" id="PF12780">
    <property type="entry name" value="AAA_8"/>
    <property type="match status" value="1"/>
</dbReference>
<dbReference type="Proteomes" id="UP000001357">
    <property type="component" value="Unassembled WGS sequence"/>
</dbReference>
<dbReference type="Pfam" id="PF12775">
    <property type="entry name" value="AAA_7"/>
    <property type="match status" value="1"/>
</dbReference>
<dbReference type="FunFam" id="3.20.180.20:FF:000001">
    <property type="entry name" value="Dynein axonemal heavy chain 5"/>
    <property type="match status" value="1"/>
</dbReference>
<name>A9VD23_MONBE</name>
<evidence type="ECO:0000256" key="8">
    <source>
        <dbReference type="ARBA" id="ARBA00023017"/>
    </source>
</evidence>
<evidence type="ECO:0000313" key="16">
    <source>
        <dbReference type="EMBL" id="EDQ84603.1"/>
    </source>
</evidence>
<evidence type="ECO:0000256" key="11">
    <source>
        <dbReference type="ARBA" id="ARBA00023175"/>
    </source>
</evidence>
<dbReference type="InterPro" id="IPR024743">
    <property type="entry name" value="Dynein_HC_stalk"/>
</dbReference>
<dbReference type="Pfam" id="PF12777">
    <property type="entry name" value="MT"/>
    <property type="match status" value="1"/>
</dbReference>
<dbReference type="GO" id="GO:0097729">
    <property type="term" value="C:9+2 motile cilium"/>
    <property type="evidence" value="ECO:0000318"/>
    <property type="project" value="GO_Central"/>
</dbReference>
<evidence type="ECO:0000256" key="1">
    <source>
        <dbReference type="ARBA" id="ARBA00004430"/>
    </source>
</evidence>
<evidence type="ECO:0000256" key="13">
    <source>
        <dbReference type="ARBA" id="ARBA00023273"/>
    </source>
</evidence>
<dbReference type="PANTHER" id="PTHR22878">
    <property type="entry name" value="DYNEIN HEAVY CHAIN 6, AXONEMAL-LIKE-RELATED"/>
    <property type="match status" value="1"/>
</dbReference>
<dbReference type="Pfam" id="PF12781">
    <property type="entry name" value="AAA_9"/>
    <property type="match status" value="1"/>
</dbReference>
<dbReference type="Gene3D" id="1.20.920.20">
    <property type="match status" value="1"/>
</dbReference>
<keyword evidence="11" id="KW-0505">Motor protein</keyword>
<dbReference type="InterPro" id="IPR024317">
    <property type="entry name" value="Dynein_heavy_chain_D4_dom"/>
</dbReference>
<comment type="similarity">
    <text evidence="2">Belongs to the dynein heavy chain family.</text>
</comment>
<evidence type="ECO:0000313" key="17">
    <source>
        <dbReference type="Proteomes" id="UP000001357"/>
    </source>
</evidence>
<keyword evidence="10" id="KW-0969">Cilium</keyword>
<dbReference type="Pfam" id="PF18199">
    <property type="entry name" value="Dynein_C"/>
    <property type="match status" value="1"/>
</dbReference>
<evidence type="ECO:0000256" key="3">
    <source>
        <dbReference type="ARBA" id="ARBA00022490"/>
    </source>
</evidence>
<dbReference type="InterPro" id="IPR026983">
    <property type="entry name" value="DHC"/>
</dbReference>
<dbReference type="InterPro" id="IPR027417">
    <property type="entry name" value="P-loop_NTPase"/>
</dbReference>
<dbReference type="InterPro" id="IPR042228">
    <property type="entry name" value="Dynein_linker_3"/>
</dbReference>
<dbReference type="Pfam" id="PF12774">
    <property type="entry name" value="AAA_6"/>
    <property type="match status" value="1"/>
</dbReference>
<dbReference type="InParanoid" id="A9VD23"/>
<dbReference type="FunFam" id="3.40.50.300:FF:002141">
    <property type="entry name" value="Dynein heavy chain"/>
    <property type="match status" value="1"/>
</dbReference>
<protein>
    <recommendedName>
        <fullName evidence="15">AAA+ ATPase domain-containing protein</fullName>
    </recommendedName>
</protein>
<dbReference type="FunFam" id="1.10.8.720:FF:000005">
    <property type="entry name" value="Dynein axonemal heavy chain 10"/>
    <property type="match status" value="1"/>
</dbReference>
<dbReference type="InterPro" id="IPR041658">
    <property type="entry name" value="AAA_lid_11"/>
</dbReference>
<evidence type="ECO:0000256" key="14">
    <source>
        <dbReference type="SAM" id="Coils"/>
    </source>
</evidence>
<dbReference type="FunFam" id="1.20.140.100:FF:000001">
    <property type="entry name" value="dynein heavy chain 17, axonemal"/>
    <property type="match status" value="1"/>
</dbReference>
<dbReference type="PANTHER" id="PTHR22878:SF63">
    <property type="entry name" value="DYNEIN AXONEMAL HEAVY CHAIN 10"/>
    <property type="match status" value="1"/>
</dbReference>
<keyword evidence="7" id="KW-0067">ATP-binding</keyword>
<dbReference type="FunCoup" id="A9VD23">
    <property type="interactions" value="37"/>
</dbReference>
<dbReference type="eggNOG" id="KOG3595">
    <property type="taxonomic scope" value="Eukaryota"/>
</dbReference>
<dbReference type="InterPro" id="IPR013602">
    <property type="entry name" value="Dynein_heavy_linker"/>
</dbReference>
<organism evidence="16 17">
    <name type="scientific">Monosiga brevicollis</name>
    <name type="common">Choanoflagellate</name>
    <dbReference type="NCBI Taxonomy" id="81824"/>
    <lineage>
        <taxon>Eukaryota</taxon>
        <taxon>Choanoflagellata</taxon>
        <taxon>Craspedida</taxon>
        <taxon>Salpingoecidae</taxon>
        <taxon>Monosiga</taxon>
    </lineage>
</organism>
<sequence>MQGEQERGVVLGATDDITLALDDGAMNLQSMAASRFVGPFREQVTSWEKKLSLVGEVIDVWVLVQRKWMYLEGIFTAGDIRQQLPNEAKKFDAIDKAFRKIMLDAKQRRNVVDTCVSENRLQILTGLQADLDACQKGLNDYLDAKRNAFPRFFFISDDELLSILGSHESTCVQEHMIKMFDNISALRFGTGNAANVASGMISAEGEEMAFKNPVVCDGRVEEWMTEVLAESRATNRLITKEAVFQYGSDGLSRTDWILRYQGMVGLAGSQVWWTWEVEDVFRRVAEGDKKAMKTYSRALNSQIDDMVVKVRSDLSQNERKKFNTMLIIDVHARDIVDRFVRDSILDIREFEWESQLRFYWERDADDLVIRQCTGSFDYGYEYMGLNGRLVITPLTDRIYLTLTQALSMFLGGAPAGPAGTGKTETVKDLAKAMGLLCVVTNCGEGMDFKAVGKIFSGLAQCGAWGCFDEFNRIDVSVLSVISTQLQTIRSALMMKLNRFLFEGTEIGLDSRVGIFITMNPGYAGRTELPESVKALFRPVVVIVPDLLQICEIMLFSEGFLMASTLAKKMTVLYKLAKGQLSKQYHYDFGLRALKAVLVMAGQLKRGSPNLSEDVVLMRALRDMNLPKFVFEDVPLFKGLIADLFPGLDCPRVRYPDFNDAVEKVLLDNRYILDDVQVDKVVQLYETMLTRHTSMVVGNTGGGKSVVINALAQAQSLLGLTTKLYTLNAKAINISELYGVLDPVTRDWTDGLLSKIFRDICKPTDKNERRYVVFDGDVDALWVENMNSVMDDNKVLTLPNGERIRLAAHCALLVEVADLQYASPATISRCGMVYVDPKNLGYRPYWQRWVNARAEATERGQLHLLFDKYIPASIDRILDGLDEEQAVARLRCIIPQTNLNMVAQLCNLLTAQLPATGEMETEVLEAVFQSSIIWSLGATLIESDRPIFDKFVKRLSGMSVSGAAGPGSLPGDKATLYEYFFDLAARRWVPWEAVVPSYEHDVTRPFHEILVPTVDTVRTSWLLRLQTTIERPVLLVGEAGTSKTATTTAFLNSLDPEHNLVLNMNFSSRTTSLDVQRNLEANVEKRTKDIYGPTPGKRLMVFIDDMNMPQVDTYGTQQPIALLKLLLERGGLYDRGKDLTWKFLRDLGYLAAMGKPGGGRNSVDPRFVSLFSVFNVTFPSQESLKTIYASILAGHLGSFSEEVRSLAPTLTDATMDLYDQIVASMPPTPSKFHYVFNLRDLSRVYHGLCLSTPEHFETAGSLVRLWRNEALRVFHDRLINHEDKKHAQGLIEKLLRGSFPAVADTALAEPLLYGDMLQVLTPDAPRVYSELPGYEPVKRVFDGMLEEYNEKHSRMNLVLFEDALEHLLRIHRIIRMSRAHALLVGVGGSGRQSLTRLATFVAGYSLFEITLSRGYGEEELREDLKTLFNMVGVEKQPTTFLFTDAHVAEEGFLELINNILTSGMVPALYADDEKEAIIGSVRPEVQKAGLVPNRETCWNFFVNRCADNLHVVLAMSPVGEKLRTRCRNFPGLVNSTVIDWFLPWPQQALLAVASVFLGTGSDAHARAAMIPEDKRDHIVQHVVHVHESISGYSQEFEATLRRSNYVTPKNYLDFISSYLDLLERRDQFVQAQCDRLDGGMSKLVEAGKDLEVMNAKLAEQKITLKASTEACAKLLDEITAASTEANAKKQLAEAKKVEIAEQSRTIEVEKKDAVEALEVALPALEEAKMALKDLDKNDVTEIRSFAKPPPAVQTVCECIVVMKDGKDISWKAAKGMMADPQFLSSLMNMDVDAIKQKQVTTINASLKKANISLEKMRDVSTAGAGLLKFVTAVMGYCAVAREIKPKREKVAQLEKNFMIAKRELDRIVKECDEIERQLKELSQRHEAALLEKSQLASEAEIMQRRLVAADKLINGLSSEKTRWAHELEELRAQRVRLLGDCLLGAAFLSYSCAFNFEFRRRMVHDDWLVDLQRHEVPVSNPFSLQDLLTNDVEIAQWGSEGLPPDELSVQNGILTTQASSFPLCIDPQQQALNWIRTREEKHGLKVCTFNDPDFLKKLELAIKYGTPFLFRDVDEYIDPVIDNVLEKNILGSGQRRYVVLGDKEVDYDPNFRLYLNTKIANPKYPPSVFGKTKIINYTVTLKGLEDQLLSEIVRHERPELEEQRAQLIQETSQNKTLLKDLEDTLLRELASSTGNMLDNVELIQTLENTKLKAAEVQEKLALGESTAKEIDIIRDGYRPAAKRGAVLFFVLSDMSAISYMYQYSLSSYLEVFELSLRKSLPHTILQKRLANIIDALTLNVYNYATTGLFEKHKLLFSFQMATKLLESEGQMVQAELDFFVKGNISLEKVARPNPYGWLPEASWQDVMRLSEVAEVFQNLPDDVASKEAVWRDWFQGEAPEQGDLPMGYSERTTAFQRLCLLRCFRVDRIYRAVTDFVTTEIGERFVQPPVVRFENVHESSSPNSPIVFILSPGSDPAGDLVKLAEKTGFGGNRLKFLSMGQGQGPVALEMLETAAQRGQWLMLQNCHLLVKWLRDLEKALERIDNPHPEYRLWLTTAPTDKFPIGILQRSLKVVSEPPNGLKLNLRATMTKIAEAELEPETCAHPAYPPLVFALGFFHAVVQERRKYGKIGWNVPYDFNENDFRVCLQIVQTYLSKAHANRDEKLPWGSLKYLVGEVMYGGRAIDSFDRRVLRTYMDEFMGDFIFDTFQPFHFYQDSSVDYTIPTGGSRQAYLDYIEQLPLANGPSVFGLHANAEIGYFTSQARNMWHLLVELQPQTASVGGGVSREAYIGNVASSIKAKIEPAFDLERIRADITSAAPVDEDGNKVLPPTSVVLLQELERWNALVAKMNSSLSSLQRALVGEVGMSSALDELASALFNGQLPGMWRRLAPDTKKNLTNWMLHFERRYLQYKSWVEKGEPTVMWLSGLHIPESYLTALVQTTCRQNGWALDRSTLYTAVTEFVDPREVQARPPSGCFVTGLYLEGAAWDVKAGHLVPQAPKQLLQPLPILRVIPIEAHKLKLQNTYRTPVYTTSDRRNAMGVGLVFEADLATAEHLSHWVLQGVCLTLNDD</sequence>
<dbReference type="FunFam" id="1.10.8.1220:FF:000001">
    <property type="entry name" value="Dynein axonemal heavy chain 5"/>
    <property type="match status" value="1"/>
</dbReference>
<dbReference type="RefSeq" id="XP_001750630.1">
    <property type="nucleotide sequence ID" value="XM_001750578.1"/>
</dbReference>
<dbReference type="FunFam" id="3.40.50.300:FF:000153">
    <property type="entry name" value="Dynein axonemal heavy chain 1"/>
    <property type="match status" value="1"/>
</dbReference>
<dbReference type="STRING" id="81824.A9VD23"/>
<evidence type="ECO:0000256" key="10">
    <source>
        <dbReference type="ARBA" id="ARBA00023069"/>
    </source>
</evidence>
<dbReference type="InterPro" id="IPR035699">
    <property type="entry name" value="AAA_6"/>
</dbReference>
<dbReference type="FunFam" id="3.40.50.300:FF:001855">
    <property type="entry name" value="Dynein axonemal heavy chain 10"/>
    <property type="match status" value="1"/>
</dbReference>
<evidence type="ECO:0000256" key="9">
    <source>
        <dbReference type="ARBA" id="ARBA00023054"/>
    </source>
</evidence>
<dbReference type="EMBL" id="CH991584">
    <property type="protein sequence ID" value="EDQ84603.1"/>
    <property type="molecule type" value="Genomic_DNA"/>
</dbReference>
<proteinExistence type="inferred from homology"/>
<dbReference type="GO" id="GO:0030286">
    <property type="term" value="C:dynein complex"/>
    <property type="evidence" value="ECO:0000318"/>
    <property type="project" value="GO_Central"/>
</dbReference>
<dbReference type="FunFam" id="1.20.1270.280:FF:000005">
    <property type="entry name" value="Dynein axonemal heavy chain 10"/>
    <property type="match status" value="1"/>
</dbReference>
<gene>
    <name evidence="16" type="ORF">MONBRDRAFT_39235</name>
</gene>
<accession>A9VD23</accession>
<dbReference type="GO" id="GO:0008569">
    <property type="term" value="F:minus-end-directed microtubule motor activity"/>
    <property type="evidence" value="ECO:0000318"/>
    <property type="project" value="GO_Central"/>
</dbReference>
<evidence type="ECO:0000256" key="4">
    <source>
        <dbReference type="ARBA" id="ARBA00022701"/>
    </source>
</evidence>
<dbReference type="GO" id="GO:0060294">
    <property type="term" value="P:cilium movement involved in cell motility"/>
    <property type="evidence" value="ECO:0000318"/>
    <property type="project" value="GO_Central"/>
</dbReference>
<dbReference type="InterPro" id="IPR003593">
    <property type="entry name" value="AAA+_ATPase"/>
</dbReference>
<keyword evidence="8" id="KW-0243">Dynein</keyword>
<dbReference type="FunFam" id="3.40.50.300:FF:000063">
    <property type="entry name" value="dynein heavy chain 6, axonemal"/>
    <property type="match status" value="1"/>
</dbReference>
<dbReference type="Gene3D" id="1.10.8.1220">
    <property type="match status" value="1"/>
</dbReference>
<evidence type="ECO:0000259" key="15">
    <source>
        <dbReference type="SMART" id="SM00382"/>
    </source>
</evidence>
<dbReference type="FunFam" id="1.20.58.1120:FF:000008">
    <property type="entry name" value="Dynein heavy chain 10, axonemal"/>
    <property type="match status" value="1"/>
</dbReference>
<dbReference type="SUPFAM" id="SSF52540">
    <property type="entry name" value="P-loop containing nucleoside triphosphate hydrolases"/>
    <property type="match status" value="4"/>
</dbReference>
<dbReference type="Pfam" id="PF17852">
    <property type="entry name" value="Dynein_AAA_lid"/>
    <property type="match status" value="1"/>
</dbReference>
<dbReference type="InterPro" id="IPR041589">
    <property type="entry name" value="DNAH3_AAA_lid_1"/>
</dbReference>
<keyword evidence="6" id="KW-0547">Nucleotide-binding</keyword>
<feature type="domain" description="AAA+ ATPase" evidence="15">
    <location>
        <begin position="410"/>
        <end position="546"/>
    </location>
</feature>